<dbReference type="PROSITE" id="PS50294">
    <property type="entry name" value="WD_REPEATS_REGION"/>
    <property type="match status" value="1"/>
</dbReference>
<reference evidence="6" key="1">
    <citation type="journal article" date="2020" name="Stud. Mycol.">
        <title>101 Dothideomycetes genomes: a test case for predicting lifestyles and emergence of pathogens.</title>
        <authorList>
            <person name="Haridas S."/>
            <person name="Albert R."/>
            <person name="Binder M."/>
            <person name="Bloem J."/>
            <person name="Labutti K."/>
            <person name="Salamov A."/>
            <person name="Andreopoulos B."/>
            <person name="Baker S."/>
            <person name="Barry K."/>
            <person name="Bills G."/>
            <person name="Bluhm B."/>
            <person name="Cannon C."/>
            <person name="Castanera R."/>
            <person name="Culley D."/>
            <person name="Daum C."/>
            <person name="Ezra D."/>
            <person name="Gonzalez J."/>
            <person name="Henrissat B."/>
            <person name="Kuo A."/>
            <person name="Liang C."/>
            <person name="Lipzen A."/>
            <person name="Lutzoni F."/>
            <person name="Magnuson J."/>
            <person name="Mondo S."/>
            <person name="Nolan M."/>
            <person name="Ohm R."/>
            <person name="Pangilinan J."/>
            <person name="Park H.-J."/>
            <person name="Ramirez L."/>
            <person name="Alfaro M."/>
            <person name="Sun H."/>
            <person name="Tritt A."/>
            <person name="Yoshinaga Y."/>
            <person name="Zwiers L.-H."/>
            <person name="Turgeon B."/>
            <person name="Goodwin S."/>
            <person name="Spatafora J."/>
            <person name="Crous P."/>
            <person name="Grigoriev I."/>
        </authorList>
    </citation>
    <scope>NUCLEOTIDE SEQUENCE</scope>
    <source>
        <strain evidence="6">CBS 262.69</strain>
    </source>
</reference>
<dbReference type="Pfam" id="PF04192">
    <property type="entry name" value="Utp21"/>
    <property type="match status" value="1"/>
</dbReference>
<dbReference type="OrthoDB" id="10250769at2759"/>
<feature type="repeat" description="WD" evidence="3">
    <location>
        <begin position="703"/>
        <end position="744"/>
    </location>
</feature>
<evidence type="ECO:0000256" key="3">
    <source>
        <dbReference type="PROSITE-ProRule" id="PRU00221"/>
    </source>
</evidence>
<sequence>MSSSSSTDEPVGICNHSPCVKRRKQTNLKEDSAVRALAASNREHRKRSRIFAPFRTVGLVSPTEVPFTTVPLGKTTFQITTSVGRSLQTYDLRRGLNLVFVTRPQTPELITATTSWKGCVLAAWGGKKGDACGVWVYKRGQKVDELQMPDGCEPVKQLLTFGSWIVGCCETRIEVWSASSNEHYTTLFPRGNVQLTGGITNMPTYLNKILVGRSDGCVDIWNVNTGKLIYTILPPASDYGAVTALQPSPALSLCAIAYEAGPVIIQDIRTDKQVILLNNAIGRTPPVTSISFRTDGLGAGNDGRKDGVMATATRTNGDVTFWDLNDGGRRMGVLRGAHNPPSTVDGQPAGGVSKIEFLAGQGVILTSGLDNALKSWIFDEAPFSPVPRILHSRSGHAAPVSCLEFLPANSEGADYDGKWLLSASKDRSLWGWSLRRDGQSTELSQGNIRKKAKKMGLLNVSLLSEGRGISAEELKAPPITCMACSLNRDGGMGTMPGSKEIWMPSGRGKTTQNTADSSITGWESVVTGHEGDRFARTWFWGRKKAGRWMLETGDGTIVTSVAVSPCGSFALVGSVAGGIDMFNLQSGIHRQRFPPKLTQTQAKRLKAQQGELSGSPIKSGKHTAAVTGVQVDSLNRTVVSCGADGKVKFWNFATGKLEHELEWSITSVTGVRYHRPSDLMAFTCADSTIRIIDITTRRVVRELHGSTGLIADFIFSPDGRWLLAADSASVMRVWDLPTSHLIEALRFRSPATALAFSPAGDFLATAHPDSQGISLWSNRALFKPPPTRALSPTDIFDADIPTASAEGGETLLESAFNDEAPSDMDVIAPPIDQLSDSLLTLSLVPRPRWQALQHLDVVRARNKPIAPPKPPVNAPFFLPSLGDTKPGGKDWLVQATRDARAQVESRVLRAAMNVRADPLSLALKEFAVRRDSAPVVGYLASLVPAAGELAIRGLDARAPYAEMVAFIEALTARVKARRDFECCY</sequence>
<feature type="repeat" description="WD" evidence="3">
    <location>
        <begin position="619"/>
        <end position="660"/>
    </location>
</feature>
<dbReference type="GO" id="GO:0032040">
    <property type="term" value="C:small-subunit processome"/>
    <property type="evidence" value="ECO:0007669"/>
    <property type="project" value="InterPro"/>
</dbReference>
<dbReference type="Pfam" id="PF25168">
    <property type="entry name" value="Beta-prop_WDR36-Utp21_2nd"/>
    <property type="match status" value="1"/>
</dbReference>
<evidence type="ECO:0000256" key="1">
    <source>
        <dbReference type="ARBA" id="ARBA00022574"/>
    </source>
</evidence>
<dbReference type="InterPro" id="IPR007319">
    <property type="entry name" value="WDR36/Utp21_C"/>
</dbReference>
<dbReference type="PANTHER" id="PTHR22840:SF12">
    <property type="entry name" value="WD REPEAT-CONTAINING PROTEIN 36"/>
    <property type="match status" value="1"/>
</dbReference>
<feature type="domain" description="WDR36/Utp21 N-terminal" evidence="5">
    <location>
        <begin position="79"/>
        <end position="379"/>
    </location>
</feature>
<dbReference type="Proteomes" id="UP000799640">
    <property type="component" value="Unassembled WGS sequence"/>
</dbReference>
<dbReference type="PANTHER" id="PTHR22840">
    <property type="entry name" value="WD REPEAT-CONTAINING PROTEIN 36"/>
    <property type="match status" value="1"/>
</dbReference>
<dbReference type="AlphaFoldDB" id="A0A6G1HR03"/>
<dbReference type="GO" id="GO:0006364">
    <property type="term" value="P:rRNA processing"/>
    <property type="evidence" value="ECO:0007669"/>
    <property type="project" value="InterPro"/>
</dbReference>
<keyword evidence="1 3" id="KW-0853">WD repeat</keyword>
<evidence type="ECO:0000256" key="2">
    <source>
        <dbReference type="ARBA" id="ARBA00022737"/>
    </source>
</evidence>
<accession>A0A6G1HR03</accession>
<proteinExistence type="predicted"/>
<organism evidence="6 7">
    <name type="scientific">Trichodelitschia bisporula</name>
    <dbReference type="NCBI Taxonomy" id="703511"/>
    <lineage>
        <taxon>Eukaryota</taxon>
        <taxon>Fungi</taxon>
        <taxon>Dikarya</taxon>
        <taxon>Ascomycota</taxon>
        <taxon>Pezizomycotina</taxon>
        <taxon>Dothideomycetes</taxon>
        <taxon>Dothideomycetes incertae sedis</taxon>
        <taxon>Phaeotrichales</taxon>
        <taxon>Phaeotrichaceae</taxon>
        <taxon>Trichodelitschia</taxon>
    </lineage>
</organism>
<dbReference type="InterPro" id="IPR015943">
    <property type="entry name" value="WD40/YVTN_repeat-like_dom_sf"/>
</dbReference>
<feature type="domain" description="WDR36/Utp21 C-terminal" evidence="4">
    <location>
        <begin position="832"/>
        <end position="982"/>
    </location>
</feature>
<gene>
    <name evidence="6" type="ORF">EJ06DRAFT_550409</name>
</gene>
<dbReference type="InterPro" id="IPR036322">
    <property type="entry name" value="WD40_repeat_dom_sf"/>
</dbReference>
<dbReference type="EMBL" id="ML996700">
    <property type="protein sequence ID" value="KAF2398483.1"/>
    <property type="molecule type" value="Genomic_DNA"/>
</dbReference>
<dbReference type="InterPro" id="IPR059157">
    <property type="entry name" value="WDR36-Utp21_N"/>
</dbReference>
<dbReference type="GO" id="GO:0034388">
    <property type="term" value="C:Pwp2p-containing subcomplex of 90S preribosome"/>
    <property type="evidence" value="ECO:0007669"/>
    <property type="project" value="TreeGrafter"/>
</dbReference>
<evidence type="ECO:0000313" key="7">
    <source>
        <dbReference type="Proteomes" id="UP000799640"/>
    </source>
</evidence>
<keyword evidence="2" id="KW-0677">Repeat</keyword>
<dbReference type="PROSITE" id="PS50082">
    <property type="entry name" value="WD_REPEATS_2"/>
    <property type="match status" value="2"/>
</dbReference>
<protein>
    <submittedName>
        <fullName evidence="6">YVTN repeat-like/Quino protein amine dehydrogenase</fullName>
    </submittedName>
</protein>
<dbReference type="Pfam" id="PF25171">
    <property type="entry name" value="Beta-prop_WDR36-Utp21_1st"/>
    <property type="match status" value="1"/>
</dbReference>
<dbReference type="Gene3D" id="2.130.10.10">
    <property type="entry name" value="YVTN repeat-like/Quinoprotein amine dehydrogenase"/>
    <property type="match status" value="2"/>
</dbReference>
<evidence type="ECO:0000259" key="5">
    <source>
        <dbReference type="Pfam" id="PF25171"/>
    </source>
</evidence>
<keyword evidence="7" id="KW-1185">Reference proteome</keyword>
<dbReference type="InterPro" id="IPR001680">
    <property type="entry name" value="WD40_rpt"/>
</dbReference>
<dbReference type="SUPFAM" id="SSF50978">
    <property type="entry name" value="WD40 repeat-like"/>
    <property type="match status" value="2"/>
</dbReference>
<dbReference type="InterPro" id="IPR019775">
    <property type="entry name" value="WD40_repeat_CS"/>
</dbReference>
<dbReference type="PROSITE" id="PS00678">
    <property type="entry name" value="WD_REPEATS_1"/>
    <property type="match status" value="1"/>
</dbReference>
<evidence type="ECO:0000259" key="4">
    <source>
        <dbReference type="Pfam" id="PF04192"/>
    </source>
</evidence>
<evidence type="ECO:0000313" key="6">
    <source>
        <dbReference type="EMBL" id="KAF2398483.1"/>
    </source>
</evidence>
<name>A0A6G1HR03_9PEZI</name>
<dbReference type="SMART" id="SM00320">
    <property type="entry name" value="WD40"/>
    <property type="match status" value="7"/>
</dbReference>
<dbReference type="Pfam" id="PF00400">
    <property type="entry name" value="WD40"/>
    <property type="match status" value="1"/>
</dbReference>